<dbReference type="PANTHER" id="PTHR47359:SF3">
    <property type="entry name" value="NLP_P60 DOMAIN-CONTAINING PROTEIN-RELATED"/>
    <property type="match status" value="1"/>
</dbReference>
<comment type="caution">
    <text evidence="6">The sequence shown here is derived from an EMBL/GenBank/DDBJ whole genome shotgun (WGS) entry which is preliminary data.</text>
</comment>
<dbReference type="InterPro" id="IPR006311">
    <property type="entry name" value="TAT_signal"/>
</dbReference>
<name>A0A3M9M2T7_9MICO</name>
<evidence type="ECO:0000259" key="5">
    <source>
        <dbReference type="PROSITE" id="PS51935"/>
    </source>
</evidence>
<dbReference type="RefSeq" id="WP_148043381.1">
    <property type="nucleotide sequence ID" value="NZ_RJJQ01000020.1"/>
</dbReference>
<evidence type="ECO:0000256" key="3">
    <source>
        <dbReference type="ARBA" id="ARBA00022801"/>
    </source>
</evidence>
<evidence type="ECO:0000256" key="2">
    <source>
        <dbReference type="ARBA" id="ARBA00022670"/>
    </source>
</evidence>
<feature type="domain" description="NlpC/P60" evidence="5">
    <location>
        <begin position="246"/>
        <end position="390"/>
    </location>
</feature>
<keyword evidence="4" id="KW-0788">Thiol protease</keyword>
<evidence type="ECO:0000256" key="1">
    <source>
        <dbReference type="ARBA" id="ARBA00007074"/>
    </source>
</evidence>
<comment type="similarity">
    <text evidence="1">Belongs to the peptidase C40 family.</text>
</comment>
<dbReference type="AlphaFoldDB" id="A0A3M9M2T7"/>
<keyword evidence="7" id="KW-1185">Reference proteome</keyword>
<dbReference type="Gene3D" id="3.90.1720.10">
    <property type="entry name" value="endopeptidase domain like (from Nostoc punctiforme)"/>
    <property type="match status" value="1"/>
</dbReference>
<dbReference type="SUPFAM" id="SSF54001">
    <property type="entry name" value="Cysteine proteinases"/>
    <property type="match status" value="1"/>
</dbReference>
<keyword evidence="3" id="KW-0378">Hydrolase</keyword>
<protein>
    <recommendedName>
        <fullName evidence="5">NlpC/P60 domain-containing protein</fullName>
    </recommendedName>
</protein>
<dbReference type="OrthoDB" id="9815778at2"/>
<dbReference type="PROSITE" id="PS51935">
    <property type="entry name" value="NLPC_P60"/>
    <property type="match status" value="1"/>
</dbReference>
<dbReference type="PANTHER" id="PTHR47359">
    <property type="entry name" value="PEPTIDOGLYCAN DL-ENDOPEPTIDASE CWLO"/>
    <property type="match status" value="1"/>
</dbReference>
<dbReference type="GO" id="GO:0008234">
    <property type="term" value="F:cysteine-type peptidase activity"/>
    <property type="evidence" value="ECO:0007669"/>
    <property type="project" value="UniProtKB-KW"/>
</dbReference>
<dbReference type="GO" id="GO:0006508">
    <property type="term" value="P:proteolysis"/>
    <property type="evidence" value="ECO:0007669"/>
    <property type="project" value="UniProtKB-KW"/>
</dbReference>
<dbReference type="EMBL" id="RJJQ01000020">
    <property type="protein sequence ID" value="RNI19455.1"/>
    <property type="molecule type" value="Genomic_DNA"/>
</dbReference>
<evidence type="ECO:0000256" key="4">
    <source>
        <dbReference type="ARBA" id="ARBA00022807"/>
    </source>
</evidence>
<accession>A0A3M9M2T7</accession>
<sequence length="521" mass="54265">MTDSRISRRRIARAIPAAGAVGALLAGLLLGDAAPADARTSTIAQLEAAIEAKASTVPGLGAPVSGFRAAIESGMLGAYRAYANGTVASSADGTWVIRFGIQRTWKPSSGWPTSDAKRIARCDVDAQTFQRAGTVLADKRWCPVAGYAGPYLAQASDGVGNVQHRGYNGTAVYMMQRRLGMTVDTTNSSVWGPITQSVLDSWLHAHRHADTTTLGPQLWRELHIPYPFNSSTWVAPLRADSAATRAQHVQASIAWAESQVGAEYLWGGTGNSGSSLGYDCSGLQLQVARAGGLDLTKVGNSIDQRPASDLANHMLHDPEMQTVPALRDLQPGDLIFYGVGQHGGHVAMYIGGGWTVQSVYAAVQYQPLYSDGRLNTFGWPSVVGIKRPFASTVVGGSVSATVTASELGDAGKLPARPLATTPLQSGTTLWGLNSWAVSLPELTGTLDRAGWAPVTAGSQLTVSGAGLTVIFAGSGMALGVAPSGHGSLTVPAGATSVLLVPDRQAQRVIAGSPVVDYGQNP</sequence>
<dbReference type="Pfam" id="PF00877">
    <property type="entry name" value="NLPC_P60"/>
    <property type="match status" value="1"/>
</dbReference>
<proteinExistence type="inferred from homology"/>
<evidence type="ECO:0000313" key="7">
    <source>
        <dbReference type="Proteomes" id="UP000271678"/>
    </source>
</evidence>
<dbReference type="InterPro" id="IPR000064">
    <property type="entry name" value="NLP_P60_dom"/>
</dbReference>
<dbReference type="Proteomes" id="UP000271678">
    <property type="component" value="Unassembled WGS sequence"/>
</dbReference>
<keyword evidence="2" id="KW-0645">Protease</keyword>
<dbReference type="PROSITE" id="PS51318">
    <property type="entry name" value="TAT"/>
    <property type="match status" value="1"/>
</dbReference>
<dbReference type="InterPro" id="IPR051794">
    <property type="entry name" value="PG_Endopeptidase_C40"/>
</dbReference>
<dbReference type="InterPro" id="IPR038765">
    <property type="entry name" value="Papain-like_cys_pep_sf"/>
</dbReference>
<reference evidence="6 7" key="1">
    <citation type="submission" date="2018-11" db="EMBL/GenBank/DDBJ databases">
        <title>Draft genome of Simplicispira Flexivirga sp. BO-16.</title>
        <authorList>
            <person name="Im W.T."/>
        </authorList>
    </citation>
    <scope>NUCLEOTIDE SEQUENCE [LARGE SCALE GENOMIC DNA]</scope>
    <source>
        <strain evidence="6 7">BO-16</strain>
    </source>
</reference>
<gene>
    <name evidence="6" type="ORF">EFY87_16585</name>
</gene>
<organism evidence="6 7">
    <name type="scientific">Flexivirga caeni</name>
    <dbReference type="NCBI Taxonomy" id="2294115"/>
    <lineage>
        <taxon>Bacteria</taxon>
        <taxon>Bacillati</taxon>
        <taxon>Actinomycetota</taxon>
        <taxon>Actinomycetes</taxon>
        <taxon>Micrococcales</taxon>
        <taxon>Dermacoccaceae</taxon>
        <taxon>Flexivirga</taxon>
    </lineage>
</organism>
<evidence type="ECO:0000313" key="6">
    <source>
        <dbReference type="EMBL" id="RNI19455.1"/>
    </source>
</evidence>